<proteinExistence type="predicted"/>
<sequence length="202" mass="22937">MEMLRKKEDFSDVVFTDETTIEMSSSGTFQFYKVGSTIASLPRKCAKPKHAYKVHMWGGISYQGPTSCCLFTGIMDSISYQQILKDCLLPFTARRYPNGFRLYQDNDAKHKSRSTTDWLKDNGVSTMSTPPSSPDLNPIENVWATLKDHLKRKVKPKTKVELVNGIKDFWENLTAVDCAKYIDHIHKVLPHVVLNDGGPTNF</sequence>
<accession>A0A9D4BKT4</accession>
<dbReference type="InterPro" id="IPR038717">
    <property type="entry name" value="Tc1-like_DDE_dom"/>
</dbReference>
<protein>
    <recommendedName>
        <fullName evidence="1">Tc1-like transposase DDE domain-containing protein</fullName>
    </recommendedName>
</protein>
<evidence type="ECO:0000313" key="2">
    <source>
        <dbReference type="EMBL" id="KAH3698482.1"/>
    </source>
</evidence>
<dbReference type="SUPFAM" id="SSF53098">
    <property type="entry name" value="Ribonuclease H-like"/>
    <property type="match status" value="1"/>
</dbReference>
<dbReference type="AlphaFoldDB" id="A0A9D4BKT4"/>
<reference evidence="2" key="2">
    <citation type="submission" date="2020-11" db="EMBL/GenBank/DDBJ databases">
        <authorList>
            <person name="McCartney M.A."/>
            <person name="Auch B."/>
            <person name="Kono T."/>
            <person name="Mallez S."/>
            <person name="Becker A."/>
            <person name="Gohl D.M."/>
            <person name="Silverstein K.A.T."/>
            <person name="Koren S."/>
            <person name="Bechman K.B."/>
            <person name="Herman A."/>
            <person name="Abrahante J.E."/>
            <person name="Garbe J."/>
        </authorList>
    </citation>
    <scope>NUCLEOTIDE SEQUENCE</scope>
    <source>
        <strain evidence="2">Duluth1</strain>
        <tissue evidence="2">Whole animal</tissue>
    </source>
</reference>
<evidence type="ECO:0000313" key="3">
    <source>
        <dbReference type="Proteomes" id="UP000828390"/>
    </source>
</evidence>
<dbReference type="Gene3D" id="3.30.420.10">
    <property type="entry name" value="Ribonuclease H-like superfamily/Ribonuclease H"/>
    <property type="match status" value="1"/>
</dbReference>
<dbReference type="EMBL" id="JAIWYP010000016">
    <property type="protein sequence ID" value="KAH3698482.1"/>
    <property type="molecule type" value="Genomic_DNA"/>
</dbReference>
<dbReference type="InterPro" id="IPR012337">
    <property type="entry name" value="RNaseH-like_sf"/>
</dbReference>
<comment type="caution">
    <text evidence="2">The sequence shown here is derived from an EMBL/GenBank/DDBJ whole genome shotgun (WGS) entry which is preliminary data.</text>
</comment>
<dbReference type="GO" id="GO:0003676">
    <property type="term" value="F:nucleic acid binding"/>
    <property type="evidence" value="ECO:0007669"/>
    <property type="project" value="InterPro"/>
</dbReference>
<evidence type="ECO:0000259" key="1">
    <source>
        <dbReference type="Pfam" id="PF13358"/>
    </source>
</evidence>
<reference evidence="2" key="1">
    <citation type="journal article" date="2019" name="bioRxiv">
        <title>The Genome of the Zebra Mussel, Dreissena polymorpha: A Resource for Invasive Species Research.</title>
        <authorList>
            <person name="McCartney M.A."/>
            <person name="Auch B."/>
            <person name="Kono T."/>
            <person name="Mallez S."/>
            <person name="Zhang Y."/>
            <person name="Obille A."/>
            <person name="Becker A."/>
            <person name="Abrahante J.E."/>
            <person name="Garbe J."/>
            <person name="Badalamenti J.P."/>
            <person name="Herman A."/>
            <person name="Mangelson H."/>
            <person name="Liachko I."/>
            <person name="Sullivan S."/>
            <person name="Sone E.D."/>
            <person name="Koren S."/>
            <person name="Silverstein K.A.T."/>
            <person name="Beckman K.B."/>
            <person name="Gohl D.M."/>
        </authorList>
    </citation>
    <scope>NUCLEOTIDE SEQUENCE</scope>
    <source>
        <strain evidence="2">Duluth1</strain>
        <tissue evidence="2">Whole animal</tissue>
    </source>
</reference>
<dbReference type="Pfam" id="PF13358">
    <property type="entry name" value="DDE_3"/>
    <property type="match status" value="1"/>
</dbReference>
<dbReference type="PANTHER" id="PTHR23022:SF135">
    <property type="entry name" value="SI:DKEY-77F5.3"/>
    <property type="match status" value="1"/>
</dbReference>
<dbReference type="Proteomes" id="UP000828390">
    <property type="component" value="Unassembled WGS sequence"/>
</dbReference>
<dbReference type="InterPro" id="IPR052338">
    <property type="entry name" value="Transposase_5"/>
</dbReference>
<name>A0A9D4BKT4_DREPO</name>
<organism evidence="2 3">
    <name type="scientific">Dreissena polymorpha</name>
    <name type="common">Zebra mussel</name>
    <name type="synonym">Mytilus polymorpha</name>
    <dbReference type="NCBI Taxonomy" id="45954"/>
    <lineage>
        <taxon>Eukaryota</taxon>
        <taxon>Metazoa</taxon>
        <taxon>Spiralia</taxon>
        <taxon>Lophotrochozoa</taxon>
        <taxon>Mollusca</taxon>
        <taxon>Bivalvia</taxon>
        <taxon>Autobranchia</taxon>
        <taxon>Heteroconchia</taxon>
        <taxon>Euheterodonta</taxon>
        <taxon>Imparidentia</taxon>
        <taxon>Neoheterodontei</taxon>
        <taxon>Myida</taxon>
        <taxon>Dreissenoidea</taxon>
        <taxon>Dreissenidae</taxon>
        <taxon>Dreissena</taxon>
    </lineage>
</organism>
<dbReference type="InterPro" id="IPR036397">
    <property type="entry name" value="RNaseH_sf"/>
</dbReference>
<dbReference type="PANTHER" id="PTHR23022">
    <property type="entry name" value="TRANSPOSABLE ELEMENT-RELATED"/>
    <property type="match status" value="1"/>
</dbReference>
<gene>
    <name evidence="2" type="ORF">DPMN_086004</name>
</gene>
<keyword evidence="3" id="KW-1185">Reference proteome</keyword>
<feature type="domain" description="Tc1-like transposase DDE" evidence="1">
    <location>
        <begin position="12"/>
        <end position="162"/>
    </location>
</feature>